<dbReference type="InterPro" id="IPR035906">
    <property type="entry name" value="MetI-like_sf"/>
</dbReference>
<reference evidence="11 12" key="1">
    <citation type="submission" date="2018-08" db="EMBL/GenBank/DDBJ databases">
        <title>Complete genome of the Arcobacter marinus type strain JCM 15502.</title>
        <authorList>
            <person name="Miller W.G."/>
            <person name="Yee E."/>
            <person name="Huynh S."/>
            <person name="Parker C.T."/>
        </authorList>
    </citation>
    <scope>NUCLEOTIDE SEQUENCE [LARGE SCALE GENOMIC DNA]</scope>
    <source>
        <strain evidence="11 12">JCM 15502</strain>
    </source>
</reference>
<evidence type="ECO:0000256" key="8">
    <source>
        <dbReference type="ARBA" id="ARBA00023136"/>
    </source>
</evidence>
<evidence type="ECO:0000259" key="10">
    <source>
        <dbReference type="PROSITE" id="PS50928"/>
    </source>
</evidence>
<dbReference type="AlphaFoldDB" id="A0A347THD0"/>
<dbReference type="GO" id="GO:0005315">
    <property type="term" value="F:phosphate transmembrane transporter activity"/>
    <property type="evidence" value="ECO:0007669"/>
    <property type="project" value="InterPro"/>
</dbReference>
<comment type="subcellular location">
    <subcellularLocation>
        <location evidence="1 9">Cell membrane</location>
        <topology evidence="1 9">Multi-pass membrane protein</topology>
    </subcellularLocation>
</comment>
<evidence type="ECO:0000256" key="2">
    <source>
        <dbReference type="ARBA" id="ARBA00007069"/>
    </source>
</evidence>
<feature type="transmembrane region" description="Helical" evidence="9">
    <location>
        <begin position="223"/>
        <end position="245"/>
    </location>
</feature>
<dbReference type="Pfam" id="PF11812">
    <property type="entry name" value="DUF3333"/>
    <property type="match status" value="2"/>
</dbReference>
<evidence type="ECO:0000256" key="7">
    <source>
        <dbReference type="ARBA" id="ARBA00022989"/>
    </source>
</evidence>
<organism evidence="11 12">
    <name type="scientific">Malaciobacter marinus</name>
    <dbReference type="NCBI Taxonomy" id="505249"/>
    <lineage>
        <taxon>Bacteria</taxon>
        <taxon>Pseudomonadati</taxon>
        <taxon>Campylobacterota</taxon>
        <taxon>Epsilonproteobacteria</taxon>
        <taxon>Campylobacterales</taxon>
        <taxon>Arcobacteraceae</taxon>
        <taxon>Malaciobacter</taxon>
    </lineage>
</organism>
<keyword evidence="7 9" id="KW-1133">Transmembrane helix</keyword>
<keyword evidence="5 9" id="KW-1003">Cell membrane</keyword>
<proteinExistence type="inferred from homology"/>
<evidence type="ECO:0000256" key="9">
    <source>
        <dbReference type="RuleBase" id="RU363043"/>
    </source>
</evidence>
<feature type="domain" description="ABC transmembrane type-1" evidence="10">
    <location>
        <begin position="178"/>
        <end position="385"/>
    </location>
</feature>
<evidence type="ECO:0000256" key="1">
    <source>
        <dbReference type="ARBA" id="ARBA00004651"/>
    </source>
</evidence>
<dbReference type="GO" id="GO:0035435">
    <property type="term" value="P:phosphate ion transmembrane transport"/>
    <property type="evidence" value="ECO:0007669"/>
    <property type="project" value="InterPro"/>
</dbReference>
<feature type="transmembrane region" description="Helical" evidence="9">
    <location>
        <begin position="251"/>
        <end position="273"/>
    </location>
</feature>
<dbReference type="PANTHER" id="PTHR43470">
    <property type="entry name" value="PHOSPHATE TRANSPORT SYSTEM PERMEASE PROTEIN PSTA-RELATED"/>
    <property type="match status" value="1"/>
</dbReference>
<evidence type="ECO:0000256" key="6">
    <source>
        <dbReference type="ARBA" id="ARBA00022692"/>
    </source>
</evidence>
<dbReference type="RefSeq" id="WP_165772840.1">
    <property type="nucleotide sequence ID" value="NZ_CP032101.1"/>
</dbReference>
<gene>
    <name evidence="11" type="primary">pstA</name>
    <name evidence="11" type="ORF">AMRN_0228</name>
</gene>
<keyword evidence="8 9" id="KW-0472">Membrane</keyword>
<dbReference type="KEGG" id="amar:AMRN_0228"/>
<dbReference type="Gene3D" id="1.10.3720.10">
    <property type="entry name" value="MetI-like"/>
    <property type="match status" value="1"/>
</dbReference>
<feature type="transmembrane region" description="Helical" evidence="9">
    <location>
        <begin position="177"/>
        <end position="203"/>
    </location>
</feature>
<name>A0A347THD0_9BACT</name>
<evidence type="ECO:0000313" key="11">
    <source>
        <dbReference type="EMBL" id="AXX86008.1"/>
    </source>
</evidence>
<dbReference type="EMBL" id="CP032101">
    <property type="protein sequence ID" value="AXX86008.1"/>
    <property type="molecule type" value="Genomic_DNA"/>
</dbReference>
<evidence type="ECO:0000313" key="12">
    <source>
        <dbReference type="Proteomes" id="UP000264693"/>
    </source>
</evidence>
<dbReference type="InterPro" id="IPR005672">
    <property type="entry name" value="Phosphate_PstA"/>
</dbReference>
<dbReference type="CDD" id="cd06261">
    <property type="entry name" value="TM_PBP2"/>
    <property type="match status" value="1"/>
</dbReference>
<evidence type="ECO:0000256" key="3">
    <source>
        <dbReference type="ARBA" id="ARBA00016864"/>
    </source>
</evidence>
<protein>
    <recommendedName>
        <fullName evidence="3 9">Phosphate transport system permease protein PstA</fullName>
    </recommendedName>
</protein>
<comment type="similarity">
    <text evidence="2 9">Belongs to the binding-protein-dependent transport system permease family. CysTW subfamily.</text>
</comment>
<evidence type="ECO:0000256" key="4">
    <source>
        <dbReference type="ARBA" id="ARBA00022448"/>
    </source>
</evidence>
<dbReference type="GO" id="GO:0005886">
    <property type="term" value="C:plasma membrane"/>
    <property type="evidence" value="ECO:0007669"/>
    <property type="project" value="UniProtKB-SubCell"/>
</dbReference>
<dbReference type="PANTHER" id="PTHR43470:SF5">
    <property type="entry name" value="PHOSPHATE TRANSPORT SYSTEM PERMEASE PROTEIN PSTA"/>
    <property type="match status" value="1"/>
</dbReference>
<keyword evidence="4" id="KW-0813">Transport</keyword>
<feature type="transmembrane region" description="Helical" evidence="9">
    <location>
        <begin position="30"/>
        <end position="49"/>
    </location>
</feature>
<dbReference type="PROSITE" id="PS50928">
    <property type="entry name" value="ABC_TM1"/>
    <property type="match status" value="1"/>
</dbReference>
<feature type="transmembrane region" description="Helical" evidence="9">
    <location>
        <begin position="368"/>
        <end position="388"/>
    </location>
</feature>
<sequence length="396" mass="44054">MIIKRKKNKKEENPFYDPSLKNRHKSSRRFKLFTLGSLVFSIAFLAFFLTDIVTKGSPAFKQAYLLVDVTYNETSIKNYRKSIDRKYTGVVSRAWIREVPNMIEKDPSLMGKTISTWVLADDQVDQYLKGHYYKLKRKDRIIVDDLKAENKAQLQFNKLFFENGDSKTPEYAGFKSAIIGSVLTLLITMLVAFPIGVMTAIYLEEFAEDNKFTQIIEVNINNLAAIPSILFGLLGLAIFISLFGLPRSSPLVGGLTLALMTLPIIIVSARAALRSVPDSIRQAGYGLGLTKIQVTRDHVLPLAFPGIMTGSIIGLAQAMGETAPLIIVGMIAFIPDAPSSVTQAATVMPAQIFTWAGMPERMYIEKTAAGIIVLLSVLISLNTLAIYLRKKFEVKW</sequence>
<keyword evidence="6 9" id="KW-0812">Transmembrane</keyword>
<comment type="caution">
    <text evidence="9">Lacks conserved residue(s) required for the propagation of feature annotation.</text>
</comment>
<dbReference type="SUPFAM" id="SSF161098">
    <property type="entry name" value="MetI-like"/>
    <property type="match status" value="1"/>
</dbReference>
<evidence type="ECO:0000256" key="5">
    <source>
        <dbReference type="ARBA" id="ARBA00022475"/>
    </source>
</evidence>
<dbReference type="NCBIfam" id="TIGR00974">
    <property type="entry name" value="3a0107s02c"/>
    <property type="match status" value="1"/>
</dbReference>
<dbReference type="InterPro" id="IPR024573">
    <property type="entry name" value="DUF3333"/>
</dbReference>
<dbReference type="Pfam" id="PF00528">
    <property type="entry name" value="BPD_transp_1"/>
    <property type="match status" value="1"/>
</dbReference>
<dbReference type="Proteomes" id="UP000264693">
    <property type="component" value="Chromosome"/>
</dbReference>
<dbReference type="InterPro" id="IPR000515">
    <property type="entry name" value="MetI-like"/>
</dbReference>
<accession>A0A347THD0</accession>